<proteinExistence type="predicted"/>
<protein>
    <submittedName>
        <fullName evidence="2">Putative DNA-binding domain-containing protein</fullName>
    </submittedName>
</protein>
<dbReference type="RefSeq" id="WP_242944333.1">
    <property type="nucleotide sequence ID" value="NZ_FQXP01000007.1"/>
</dbReference>
<evidence type="ECO:0000259" key="1">
    <source>
        <dbReference type="Pfam" id="PF04326"/>
    </source>
</evidence>
<dbReference type="PANTHER" id="PTHR30595:SF6">
    <property type="entry name" value="SCHLAFEN ALBA-2 DOMAIN-CONTAINING PROTEIN"/>
    <property type="match status" value="1"/>
</dbReference>
<dbReference type="AlphaFoldDB" id="A0A1M5X5G0"/>
<dbReference type="Proteomes" id="UP000184526">
    <property type="component" value="Unassembled WGS sequence"/>
</dbReference>
<name>A0A1M5X5G0_9CLOT</name>
<dbReference type="Pfam" id="PF04326">
    <property type="entry name" value="SLFN_AlbA_2"/>
    <property type="match status" value="1"/>
</dbReference>
<keyword evidence="2" id="KW-0238">DNA-binding</keyword>
<evidence type="ECO:0000313" key="3">
    <source>
        <dbReference type="Proteomes" id="UP000184526"/>
    </source>
</evidence>
<dbReference type="STRING" id="1121306.SAMN02745196_02017"/>
<dbReference type="Gene3D" id="3.30.950.30">
    <property type="entry name" value="Schlafen, AAA domain"/>
    <property type="match status" value="1"/>
</dbReference>
<dbReference type="PANTHER" id="PTHR30595">
    <property type="entry name" value="GLPR-RELATED TRANSCRIPTIONAL REPRESSOR"/>
    <property type="match status" value="1"/>
</dbReference>
<sequence>MEIDIYSIVENEEVECKEAAGGLPKDLWETYSAFCNTNGGTILLGIKEKKGIFSVTGIENVDNILKDLWDNLNNPKKVSSNILNNSLIKIEEIDDKEIIVINVPKASRKERPVYIGENPFNESKHSGTYRRNHSGDYKCSNEEIKRMIADQLEESQDSIILDGFSMEDLNKDTIDSFRNRLRAVKPNHSYIS</sequence>
<accession>A0A1M5X5G0</accession>
<organism evidence="2 3">
    <name type="scientific">Clostridium collagenovorans DSM 3089</name>
    <dbReference type="NCBI Taxonomy" id="1121306"/>
    <lineage>
        <taxon>Bacteria</taxon>
        <taxon>Bacillati</taxon>
        <taxon>Bacillota</taxon>
        <taxon>Clostridia</taxon>
        <taxon>Eubacteriales</taxon>
        <taxon>Clostridiaceae</taxon>
        <taxon>Clostridium</taxon>
    </lineage>
</organism>
<dbReference type="GO" id="GO:0003677">
    <property type="term" value="F:DNA binding"/>
    <property type="evidence" value="ECO:0007669"/>
    <property type="project" value="UniProtKB-KW"/>
</dbReference>
<reference evidence="2 3" key="1">
    <citation type="submission" date="2016-11" db="EMBL/GenBank/DDBJ databases">
        <authorList>
            <person name="Jaros S."/>
            <person name="Januszkiewicz K."/>
            <person name="Wedrychowicz H."/>
        </authorList>
    </citation>
    <scope>NUCLEOTIDE SEQUENCE [LARGE SCALE GENOMIC DNA]</scope>
    <source>
        <strain evidence="2 3">DSM 3089</strain>
    </source>
</reference>
<gene>
    <name evidence="2" type="ORF">SAMN02745196_02017</name>
</gene>
<feature type="domain" description="Schlafen AlbA-2" evidence="1">
    <location>
        <begin position="10"/>
        <end position="138"/>
    </location>
</feature>
<keyword evidence="3" id="KW-1185">Reference proteome</keyword>
<dbReference type="EMBL" id="FQXP01000007">
    <property type="protein sequence ID" value="SHH95011.1"/>
    <property type="molecule type" value="Genomic_DNA"/>
</dbReference>
<dbReference type="InterPro" id="IPR038461">
    <property type="entry name" value="Schlafen_AlbA_2_dom_sf"/>
</dbReference>
<evidence type="ECO:0000313" key="2">
    <source>
        <dbReference type="EMBL" id="SHH95011.1"/>
    </source>
</evidence>
<dbReference type="InterPro" id="IPR007421">
    <property type="entry name" value="Schlafen_AlbA_2_dom"/>
</dbReference>